<sequence>MTAGRDTLTDPQISTVSESASSDMELARARLERQISRSFDGNVLLLCKQCRSTVAALRFCTGSSRHFNPSGYLFHIGEFSRAAGVKAVGEACSADSWFQGCAWRIAICRQCQTQLGWRYESAATSDSGTFWGLIWNRLLKARRPDS</sequence>
<dbReference type="InterPro" id="IPR034750">
    <property type="entry name" value="CULT"/>
</dbReference>
<dbReference type="FunFam" id="2.170.150.20:FF:000007">
    <property type="entry name" value="Protein cereblon"/>
    <property type="match status" value="1"/>
</dbReference>
<dbReference type="PROSITE" id="PS51788">
    <property type="entry name" value="CULT"/>
    <property type="match status" value="1"/>
</dbReference>
<dbReference type="OrthoDB" id="5778218at2759"/>
<keyword evidence="3" id="KW-1185">Reference proteome</keyword>
<reference evidence="2" key="1">
    <citation type="submission" date="2021-02" db="EMBL/GenBank/DDBJ databases">
        <authorList>
            <person name="Dougan E. K."/>
            <person name="Rhodes N."/>
            <person name="Thang M."/>
            <person name="Chan C."/>
        </authorList>
    </citation>
    <scope>NUCLEOTIDE SEQUENCE</scope>
</reference>
<organism evidence="2 3">
    <name type="scientific">Symbiodinium natans</name>
    <dbReference type="NCBI Taxonomy" id="878477"/>
    <lineage>
        <taxon>Eukaryota</taxon>
        <taxon>Sar</taxon>
        <taxon>Alveolata</taxon>
        <taxon>Dinophyceae</taxon>
        <taxon>Suessiales</taxon>
        <taxon>Symbiodiniaceae</taxon>
        <taxon>Symbiodinium</taxon>
    </lineage>
</organism>
<dbReference type="Proteomes" id="UP000604046">
    <property type="component" value="Unassembled WGS sequence"/>
</dbReference>
<dbReference type="AlphaFoldDB" id="A0A812LBA1"/>
<gene>
    <name evidence="2" type="primary">CRBN</name>
    <name evidence="2" type="ORF">SNAT2548_LOCUS10551</name>
</gene>
<name>A0A812LBA1_9DINO</name>
<dbReference type="EMBL" id="CAJNDS010000879">
    <property type="protein sequence ID" value="CAE7238919.1"/>
    <property type="molecule type" value="Genomic_DNA"/>
</dbReference>
<proteinExistence type="predicted"/>
<dbReference type="CDD" id="cd15777">
    <property type="entry name" value="CRBN_C_like"/>
    <property type="match status" value="1"/>
</dbReference>
<dbReference type="Gene3D" id="2.170.150.20">
    <property type="entry name" value="Peptide methionine sulfoxide reductase"/>
    <property type="match status" value="1"/>
</dbReference>
<feature type="domain" description="CULT" evidence="1">
    <location>
        <begin position="23"/>
        <end position="142"/>
    </location>
</feature>
<evidence type="ECO:0000313" key="2">
    <source>
        <dbReference type="EMBL" id="CAE7238919.1"/>
    </source>
</evidence>
<protein>
    <submittedName>
        <fullName evidence="2">CRBN protein</fullName>
    </submittedName>
</protein>
<accession>A0A812LBA1</accession>
<evidence type="ECO:0000259" key="1">
    <source>
        <dbReference type="PROSITE" id="PS51788"/>
    </source>
</evidence>
<comment type="caution">
    <text evidence="2">The sequence shown here is derived from an EMBL/GenBank/DDBJ whole genome shotgun (WGS) entry which is preliminary data.</text>
</comment>
<evidence type="ECO:0000313" key="3">
    <source>
        <dbReference type="Proteomes" id="UP000604046"/>
    </source>
</evidence>